<dbReference type="OrthoDB" id="9773456at2"/>
<sequence>MNVLRAGLTIILSTVGIAQAQPHEQQEADATAGQQKAQTCAACHGQAGISPAEVFPHLAGQQMSYLAKQIMDIRDETRVVPQMMGMVDGFSDQDAWDVAAYYAGQEANLGQASDEDAEQLARGEALYRAGDRTLGIPACSACHTPTGVGIGSAVYPALAGQHPAYTQAALRAFASGERANDPSGSMSDIAAKLSEDDRQALANYLFGLY</sequence>
<evidence type="ECO:0000256" key="8">
    <source>
        <dbReference type="PIRSR" id="PIRSR000005-1"/>
    </source>
</evidence>
<feature type="binding site" description="axial binding residue" evidence="9">
    <location>
        <position position="44"/>
    </location>
    <ligand>
        <name>heme c</name>
        <dbReference type="ChEBI" id="CHEBI:61717"/>
        <label>1</label>
    </ligand>
    <ligandPart>
        <name>Fe</name>
        <dbReference type="ChEBI" id="CHEBI:18248"/>
    </ligandPart>
</feature>
<protein>
    <submittedName>
        <fullName evidence="11">Cytochrome c4</fullName>
    </submittedName>
</protein>
<feature type="binding site" description="covalent" evidence="8">
    <location>
        <position position="40"/>
    </location>
    <ligand>
        <name>heme c</name>
        <dbReference type="ChEBI" id="CHEBI:61717"/>
        <label>1</label>
    </ligand>
</feature>
<dbReference type="EMBL" id="RZHF01000015">
    <property type="protein sequence ID" value="RUR31265.1"/>
    <property type="molecule type" value="Genomic_DNA"/>
</dbReference>
<evidence type="ECO:0000259" key="10">
    <source>
        <dbReference type="PROSITE" id="PS51007"/>
    </source>
</evidence>
<keyword evidence="2" id="KW-0813">Transport</keyword>
<evidence type="ECO:0000256" key="1">
    <source>
        <dbReference type="ARBA" id="ARBA00004418"/>
    </source>
</evidence>
<feature type="binding site" description="axial binding residue" evidence="9">
    <location>
        <position position="186"/>
    </location>
    <ligand>
        <name>heme c</name>
        <dbReference type="ChEBI" id="CHEBI:61717"/>
        <label>2</label>
    </ligand>
    <ligandPart>
        <name>Fe</name>
        <dbReference type="ChEBI" id="CHEBI:18248"/>
    </ligandPart>
</feature>
<reference evidence="11 12" key="1">
    <citation type="submission" date="2018-12" db="EMBL/GenBank/DDBJ databases">
        <title>three novel Halomonas strain isolated from plants.</title>
        <authorList>
            <person name="Sun C."/>
        </authorList>
    </citation>
    <scope>NUCLEOTIDE SEQUENCE [LARGE SCALE GENOMIC DNA]</scope>
    <source>
        <strain evidence="11 12">JCM 18142</strain>
    </source>
</reference>
<dbReference type="GO" id="GO:0020037">
    <property type="term" value="F:heme binding"/>
    <property type="evidence" value="ECO:0007669"/>
    <property type="project" value="InterPro"/>
</dbReference>
<feature type="binding site" description="axial binding residue" evidence="9">
    <location>
        <position position="143"/>
    </location>
    <ligand>
        <name>heme c</name>
        <dbReference type="ChEBI" id="CHEBI:61717"/>
        <label>2</label>
    </ligand>
    <ligandPart>
        <name>Fe</name>
        <dbReference type="ChEBI" id="CHEBI:18248"/>
    </ligandPart>
</feature>
<feature type="binding site" description="covalent" evidence="8">
    <location>
        <position position="139"/>
    </location>
    <ligand>
        <name>heme c</name>
        <dbReference type="ChEBI" id="CHEBI:61717"/>
        <label>2</label>
    </ligand>
</feature>
<dbReference type="GO" id="GO:0009055">
    <property type="term" value="F:electron transfer activity"/>
    <property type="evidence" value="ECO:0007669"/>
    <property type="project" value="InterPro"/>
</dbReference>
<evidence type="ECO:0000256" key="7">
    <source>
        <dbReference type="ARBA" id="ARBA00023004"/>
    </source>
</evidence>
<dbReference type="InterPro" id="IPR050597">
    <property type="entry name" value="Cytochrome_c_Oxidase_Subunit"/>
</dbReference>
<evidence type="ECO:0000256" key="3">
    <source>
        <dbReference type="ARBA" id="ARBA00022617"/>
    </source>
</evidence>
<feature type="binding site" description="covalent" evidence="8">
    <location>
        <position position="142"/>
    </location>
    <ligand>
        <name>heme c</name>
        <dbReference type="ChEBI" id="CHEBI:61717"/>
        <label>2</label>
    </ligand>
</feature>
<name>A0A433KNR2_9GAMM</name>
<keyword evidence="5" id="KW-0574">Periplasm</keyword>
<dbReference type="InterPro" id="IPR009056">
    <property type="entry name" value="Cyt_c-like_dom"/>
</dbReference>
<proteinExistence type="predicted"/>
<keyword evidence="7 9" id="KW-0408">Iron</keyword>
<evidence type="ECO:0000256" key="4">
    <source>
        <dbReference type="ARBA" id="ARBA00022723"/>
    </source>
</evidence>
<dbReference type="GO" id="GO:0005506">
    <property type="term" value="F:iron ion binding"/>
    <property type="evidence" value="ECO:0007669"/>
    <property type="project" value="InterPro"/>
</dbReference>
<comment type="subcellular location">
    <subcellularLocation>
        <location evidence="1">Periplasm</location>
    </subcellularLocation>
</comment>
<keyword evidence="3 8" id="KW-0349">Heme</keyword>
<dbReference type="PANTHER" id="PTHR33751">
    <property type="entry name" value="CBB3-TYPE CYTOCHROME C OXIDASE SUBUNIT FIXP"/>
    <property type="match status" value="1"/>
</dbReference>
<gene>
    <name evidence="11" type="ORF">ELY38_11450</name>
</gene>
<accession>A0A433KNR2</accession>
<feature type="domain" description="Cytochrome c" evidence="10">
    <location>
        <begin position="28"/>
        <end position="106"/>
    </location>
</feature>
<feature type="domain" description="Cytochrome c" evidence="10">
    <location>
        <begin position="118"/>
        <end position="209"/>
    </location>
</feature>
<dbReference type="PIRSF" id="PIRSF000005">
    <property type="entry name" value="Cytochrome_c4"/>
    <property type="match status" value="1"/>
</dbReference>
<evidence type="ECO:0000313" key="11">
    <source>
        <dbReference type="EMBL" id="RUR31265.1"/>
    </source>
</evidence>
<dbReference type="GO" id="GO:0042597">
    <property type="term" value="C:periplasmic space"/>
    <property type="evidence" value="ECO:0007669"/>
    <property type="project" value="UniProtKB-SubCell"/>
</dbReference>
<dbReference type="AlphaFoldDB" id="A0A433KNR2"/>
<feature type="binding site" description="axial binding residue" evidence="9">
    <location>
        <position position="83"/>
    </location>
    <ligand>
        <name>heme c</name>
        <dbReference type="ChEBI" id="CHEBI:61717"/>
        <label>1</label>
    </ligand>
    <ligandPart>
        <name>Fe</name>
        <dbReference type="ChEBI" id="CHEBI:18248"/>
    </ligandPart>
</feature>
<dbReference type="InterPro" id="IPR036909">
    <property type="entry name" value="Cyt_c-like_dom_sf"/>
</dbReference>
<organism evidence="11 12">
    <name type="scientific">Vreelandella nanhaiensis</name>
    <dbReference type="NCBI Taxonomy" id="1258546"/>
    <lineage>
        <taxon>Bacteria</taxon>
        <taxon>Pseudomonadati</taxon>
        <taxon>Pseudomonadota</taxon>
        <taxon>Gammaproteobacteria</taxon>
        <taxon>Oceanospirillales</taxon>
        <taxon>Halomonadaceae</taxon>
        <taxon>Vreelandella</taxon>
    </lineage>
</organism>
<comment type="PTM">
    <text evidence="8">Binds 2 heme c groups covalently per subunit.</text>
</comment>
<dbReference type="PANTHER" id="PTHR33751:SF9">
    <property type="entry name" value="CYTOCHROME C4"/>
    <property type="match status" value="1"/>
</dbReference>
<evidence type="ECO:0000313" key="12">
    <source>
        <dbReference type="Proteomes" id="UP000287023"/>
    </source>
</evidence>
<keyword evidence="4 9" id="KW-0479">Metal-binding</keyword>
<dbReference type="Pfam" id="PF13442">
    <property type="entry name" value="Cytochrome_CBB3"/>
    <property type="match status" value="1"/>
</dbReference>
<dbReference type="InterPro" id="IPR024167">
    <property type="entry name" value="Cytochrome_c4-like"/>
</dbReference>
<dbReference type="RefSeq" id="WP_127062347.1">
    <property type="nucleotide sequence ID" value="NZ_RZHF01000015.1"/>
</dbReference>
<keyword evidence="6" id="KW-0249">Electron transport</keyword>
<dbReference type="PROSITE" id="PS51007">
    <property type="entry name" value="CYTC"/>
    <property type="match status" value="2"/>
</dbReference>
<evidence type="ECO:0000256" key="5">
    <source>
        <dbReference type="ARBA" id="ARBA00022764"/>
    </source>
</evidence>
<comment type="caution">
    <text evidence="11">The sequence shown here is derived from an EMBL/GenBank/DDBJ whole genome shotgun (WGS) entry which is preliminary data.</text>
</comment>
<dbReference type="Pfam" id="PF00034">
    <property type="entry name" value="Cytochrom_C"/>
    <property type="match status" value="1"/>
</dbReference>
<dbReference type="Proteomes" id="UP000287023">
    <property type="component" value="Unassembled WGS sequence"/>
</dbReference>
<feature type="binding site" description="covalent" evidence="8">
    <location>
        <position position="43"/>
    </location>
    <ligand>
        <name>heme c</name>
        <dbReference type="ChEBI" id="CHEBI:61717"/>
        <label>1</label>
    </ligand>
</feature>
<dbReference type="Gene3D" id="1.10.760.10">
    <property type="entry name" value="Cytochrome c-like domain"/>
    <property type="match status" value="2"/>
</dbReference>
<evidence type="ECO:0000256" key="6">
    <source>
        <dbReference type="ARBA" id="ARBA00022982"/>
    </source>
</evidence>
<keyword evidence="12" id="KW-1185">Reference proteome</keyword>
<dbReference type="SUPFAM" id="SSF46626">
    <property type="entry name" value="Cytochrome c"/>
    <property type="match status" value="2"/>
</dbReference>
<evidence type="ECO:0000256" key="9">
    <source>
        <dbReference type="PIRSR" id="PIRSR000005-2"/>
    </source>
</evidence>
<evidence type="ECO:0000256" key="2">
    <source>
        <dbReference type="ARBA" id="ARBA00022448"/>
    </source>
</evidence>